<evidence type="ECO:0000256" key="4">
    <source>
        <dbReference type="ARBA" id="ARBA00023172"/>
    </source>
</evidence>
<dbReference type="Pfam" id="PF14659">
    <property type="entry name" value="Phage_int_SAM_3"/>
    <property type="match status" value="1"/>
</dbReference>
<dbReference type="InterPro" id="IPR011010">
    <property type="entry name" value="DNA_brk_join_enz"/>
</dbReference>
<evidence type="ECO:0000256" key="3">
    <source>
        <dbReference type="ARBA" id="ARBA00023125"/>
    </source>
</evidence>
<dbReference type="PANTHER" id="PTHR30349:SF64">
    <property type="entry name" value="PROPHAGE INTEGRASE INTD-RELATED"/>
    <property type="match status" value="1"/>
</dbReference>
<comment type="similarity">
    <text evidence="1">Belongs to the 'phage' integrase family.</text>
</comment>
<dbReference type="SUPFAM" id="SSF56349">
    <property type="entry name" value="DNA breaking-rejoining enzymes"/>
    <property type="match status" value="1"/>
</dbReference>
<evidence type="ECO:0000256" key="2">
    <source>
        <dbReference type="ARBA" id="ARBA00022908"/>
    </source>
</evidence>
<dbReference type="Pfam" id="PF00589">
    <property type="entry name" value="Phage_integrase"/>
    <property type="match status" value="1"/>
</dbReference>
<dbReference type="InterPro" id="IPR050090">
    <property type="entry name" value="Tyrosine_recombinase_XerCD"/>
</dbReference>
<name>A0A7V9WT50_STRPO</name>
<evidence type="ECO:0000256" key="1">
    <source>
        <dbReference type="ARBA" id="ARBA00008857"/>
    </source>
</evidence>
<dbReference type="InterPro" id="IPR004107">
    <property type="entry name" value="Integrase_SAM-like_N"/>
</dbReference>
<dbReference type="InterPro" id="IPR010998">
    <property type="entry name" value="Integrase_recombinase_N"/>
</dbReference>
<keyword evidence="4" id="KW-0233">DNA recombination</keyword>
<dbReference type="Pfam" id="PF14657">
    <property type="entry name" value="Arm-DNA-bind_4"/>
    <property type="match status" value="1"/>
</dbReference>
<dbReference type="EMBL" id="JACEGE010000024">
    <property type="protein sequence ID" value="MBA2796600.1"/>
    <property type="molecule type" value="Genomic_DNA"/>
</dbReference>
<feature type="domain" description="Tyr recombinase" evidence="5">
    <location>
        <begin position="162"/>
        <end position="341"/>
    </location>
</feature>
<dbReference type="Proteomes" id="UP000524462">
    <property type="component" value="Unassembled WGS sequence"/>
</dbReference>
<dbReference type="GO" id="GO:0006310">
    <property type="term" value="P:DNA recombination"/>
    <property type="evidence" value="ECO:0007669"/>
    <property type="project" value="UniProtKB-KW"/>
</dbReference>
<proteinExistence type="inferred from homology"/>
<gene>
    <name evidence="6" type="ORF">H1B29_08920</name>
</gene>
<dbReference type="AlphaFoldDB" id="A0A7V9WT50"/>
<dbReference type="PANTHER" id="PTHR30349">
    <property type="entry name" value="PHAGE INTEGRASE-RELATED"/>
    <property type="match status" value="1"/>
</dbReference>
<evidence type="ECO:0000313" key="6">
    <source>
        <dbReference type="EMBL" id="MBA2796600.1"/>
    </source>
</evidence>
<dbReference type="InterPro" id="IPR013762">
    <property type="entry name" value="Integrase-like_cat_sf"/>
</dbReference>
<keyword evidence="2" id="KW-0229">DNA integration</keyword>
<keyword evidence="3" id="KW-0238">DNA-binding</keyword>
<evidence type="ECO:0000313" key="7">
    <source>
        <dbReference type="Proteomes" id="UP000524462"/>
    </source>
</evidence>
<organism evidence="6 7">
    <name type="scientific">Streptococcus porcinus</name>
    <dbReference type="NCBI Taxonomy" id="1340"/>
    <lineage>
        <taxon>Bacteria</taxon>
        <taxon>Bacillati</taxon>
        <taxon>Bacillota</taxon>
        <taxon>Bacilli</taxon>
        <taxon>Lactobacillales</taxon>
        <taxon>Streptococcaceae</taxon>
        <taxon>Streptococcus</taxon>
    </lineage>
</organism>
<dbReference type="GO" id="GO:0015074">
    <property type="term" value="P:DNA integration"/>
    <property type="evidence" value="ECO:0007669"/>
    <property type="project" value="UniProtKB-KW"/>
</dbReference>
<dbReference type="Gene3D" id="1.10.443.10">
    <property type="entry name" value="Intergrase catalytic core"/>
    <property type="match status" value="1"/>
</dbReference>
<dbReference type="PROSITE" id="PS51898">
    <property type="entry name" value="TYR_RECOMBINASE"/>
    <property type="match status" value="1"/>
</dbReference>
<dbReference type="RefSeq" id="WP_181460497.1">
    <property type="nucleotide sequence ID" value="NZ_JACEGE010000024.1"/>
</dbReference>
<reference evidence="6 7" key="1">
    <citation type="submission" date="2020-07" db="EMBL/GenBank/DDBJ databases">
        <title>Molecular and genomic characterization of Streptococcus porcinus isolated from diseased swine in Brazil.</title>
        <authorList>
            <person name="Moreno L.Z."/>
            <person name="Matajira C.E.C."/>
            <person name="Poor A.P."/>
            <person name="Dutra M.C."/>
            <person name="Moreno A.M."/>
        </authorList>
    </citation>
    <scope>NUCLEOTIDE SEQUENCE [LARGE SCALE GENOMIC DNA]</scope>
    <source>
        <strain evidence="6 7">SP0816-2</strain>
    </source>
</reference>
<dbReference type="Gene3D" id="1.10.150.130">
    <property type="match status" value="1"/>
</dbReference>
<dbReference type="CDD" id="cd01189">
    <property type="entry name" value="INT_ICEBs1_C_like"/>
    <property type="match status" value="1"/>
</dbReference>
<accession>A0A7V9WT50</accession>
<comment type="caution">
    <text evidence="6">The sequence shown here is derived from an EMBL/GenBank/DDBJ whole genome shotgun (WGS) entry which is preliminary data.</text>
</comment>
<protein>
    <submittedName>
        <fullName evidence="6">Site-specific integrase</fullName>
    </submittedName>
</protein>
<dbReference type="GO" id="GO:0003677">
    <property type="term" value="F:DNA binding"/>
    <property type="evidence" value="ECO:0007669"/>
    <property type="project" value="UniProtKB-KW"/>
</dbReference>
<sequence length="348" mass="40438">MASFRKLSTGWQYRISYKDIDGKYKEKTKSKFKTKKEAEIEASKVELQLSQGVIVNNTSSFADYFIEWATLYKKNTITLTTWNKYVYTHKKIILYFGDAQLRKVTSSQYQKVINDFRSTHSWQTVRMFNTHIKQCVKFAMHDGIINKDFTIFTKIIADDSESDTKFLELNEYKKLIEDTSVINYRSHFLIYLISVTGMRFSEAVALSESDIDFNRQIVHVDKTFKVYGTERGYMPTKNKSSVRDIPIDDKTCKLIKEYIGFFNIKGRLFESVSNSAVNKTLKKLVGRDVHVHSLRHTYVSYLANNDVSLLQISKLVGHTNPNITLSVYSHLFKSEEQSTLNKINKLFG</sequence>
<evidence type="ECO:0000259" key="5">
    <source>
        <dbReference type="PROSITE" id="PS51898"/>
    </source>
</evidence>
<dbReference type="InterPro" id="IPR002104">
    <property type="entry name" value="Integrase_catalytic"/>
</dbReference>
<dbReference type="InterPro" id="IPR028259">
    <property type="entry name" value="AP2-like_int_N"/>
</dbReference>